<feature type="compositionally biased region" description="Basic and acidic residues" evidence="1">
    <location>
        <begin position="56"/>
        <end position="70"/>
    </location>
</feature>
<dbReference type="Proteomes" id="UP000429607">
    <property type="component" value="Unassembled WGS sequence"/>
</dbReference>
<dbReference type="AlphaFoldDB" id="A0A6A3GNL2"/>
<evidence type="ECO:0000256" key="1">
    <source>
        <dbReference type="SAM" id="MobiDB-lite"/>
    </source>
</evidence>
<protein>
    <submittedName>
        <fullName evidence="2">Uncharacterized protein</fullName>
    </submittedName>
</protein>
<reference evidence="2 3" key="1">
    <citation type="submission" date="2018-09" db="EMBL/GenBank/DDBJ databases">
        <title>Genomic investigation of the strawberry pathogen Phytophthora fragariae indicates pathogenicity is determined by transcriptional variation in three key races.</title>
        <authorList>
            <person name="Adams T.M."/>
            <person name="Armitage A.D."/>
            <person name="Sobczyk M.K."/>
            <person name="Bates H.J."/>
            <person name="Dunwell J.M."/>
            <person name="Nellist C.F."/>
            <person name="Harrison R.J."/>
        </authorList>
    </citation>
    <scope>NUCLEOTIDE SEQUENCE [LARGE SCALE GENOMIC DNA]</scope>
    <source>
        <strain evidence="2 3">SCRP249</strain>
    </source>
</reference>
<proteinExistence type="predicted"/>
<feature type="region of interest" description="Disordered" evidence="1">
    <location>
        <begin position="1"/>
        <end position="119"/>
    </location>
</feature>
<accession>A0A6A3GNL2</accession>
<dbReference type="EMBL" id="QXFV01007490">
    <property type="protein sequence ID" value="KAE8958671.1"/>
    <property type="molecule type" value="Genomic_DNA"/>
</dbReference>
<feature type="compositionally biased region" description="Polar residues" evidence="1">
    <location>
        <begin position="71"/>
        <end position="80"/>
    </location>
</feature>
<name>A0A6A3GNL2_9STRA</name>
<feature type="compositionally biased region" description="Basic and acidic residues" evidence="1">
    <location>
        <begin position="95"/>
        <end position="119"/>
    </location>
</feature>
<evidence type="ECO:0000313" key="3">
    <source>
        <dbReference type="Proteomes" id="UP000429607"/>
    </source>
</evidence>
<comment type="caution">
    <text evidence="2">The sequence shown here is derived from an EMBL/GenBank/DDBJ whole genome shotgun (WGS) entry which is preliminary data.</text>
</comment>
<sequence>MNEPPRGVPDDPGATRGGGNEDIKTSQGDGEGNERMQEQTIGGKPPSQQYEESEEACPRIDTEPRPEPNRRTSTSGQSAHDQTEDVPDVQARGNTIDETKGARKAVAKEKNQDEVPPQRKLELLLSSRNDSSPARPLTTELRLAAELYVAAVQRNHLEEEGKMEGLNKILNIKEKQRLLKLARVIGRTESRVAEAWDAALDKVLLLVAQAKWHLTKALDNVTSNLEVQCTPVLHEWIKVVKGSKDAATVVATPATTEEAKFMFNPAKYSEEDQQRLLALCLQQYDPVASKAECTEDEWRVAEGVAEGDILCRTLPPVLMKKAS</sequence>
<gene>
    <name evidence="2" type="ORF">PR001_g30977</name>
</gene>
<evidence type="ECO:0000313" key="2">
    <source>
        <dbReference type="EMBL" id="KAE8958671.1"/>
    </source>
</evidence>
<organism evidence="2 3">
    <name type="scientific">Phytophthora rubi</name>
    <dbReference type="NCBI Taxonomy" id="129364"/>
    <lineage>
        <taxon>Eukaryota</taxon>
        <taxon>Sar</taxon>
        <taxon>Stramenopiles</taxon>
        <taxon>Oomycota</taxon>
        <taxon>Peronosporomycetes</taxon>
        <taxon>Peronosporales</taxon>
        <taxon>Peronosporaceae</taxon>
        <taxon>Phytophthora</taxon>
    </lineage>
</organism>